<dbReference type="GO" id="GO:0045892">
    <property type="term" value="P:negative regulation of DNA-templated transcription"/>
    <property type="evidence" value="ECO:0007669"/>
    <property type="project" value="TreeGrafter"/>
</dbReference>
<evidence type="ECO:0000313" key="3">
    <source>
        <dbReference type="Proteomes" id="UP000001110"/>
    </source>
</evidence>
<dbReference type="Pfam" id="PF01614">
    <property type="entry name" value="IclR_C"/>
    <property type="match status" value="1"/>
</dbReference>
<sequence>MARSYLMEILLQTGQTVHMVIKEGFEGVYIEKLESFRSLPMILRTGMRAPLYCTAFGKSILAYLSHEELKKYISSVAAKKKTPNTITNGKVLKMELQKVRKQGYAIDNEENEQEVTCIGNLILNHKG</sequence>
<dbReference type="HOGENOM" id="CLU_1969491_0_0_0"/>
<feature type="domain" description="IclR-ED" evidence="1">
    <location>
        <begin position="1"/>
        <end position="127"/>
    </location>
</feature>
<dbReference type="SUPFAM" id="SSF55781">
    <property type="entry name" value="GAF domain-like"/>
    <property type="match status" value="1"/>
</dbReference>
<dbReference type="KEGG" id="tme:Tmel_0410"/>
<reference evidence="2 3" key="2">
    <citation type="journal article" date="2009" name="Proc. Natl. Acad. Sci. U.S.A.">
        <title>On the chimeric nature, thermophilic origin, and phylogenetic placement of the Thermotogales.</title>
        <authorList>
            <person name="Zhaxybayeva O."/>
            <person name="Swithers K.S."/>
            <person name="Lapierre P."/>
            <person name="Fournier G.P."/>
            <person name="Bickhart D.M."/>
            <person name="DeBoy R.T."/>
            <person name="Nelson K.E."/>
            <person name="Nesbo C.L."/>
            <person name="Doolittle W.F."/>
            <person name="Gogarten J.P."/>
            <person name="Noll K.M."/>
        </authorList>
    </citation>
    <scope>NUCLEOTIDE SEQUENCE [LARGE SCALE GENOMIC DNA]</scope>
    <source>
        <strain evidence="3">DSM 12029 / CIP 104789 / BI429</strain>
    </source>
</reference>
<dbReference type="AlphaFoldDB" id="A6LK28"/>
<dbReference type="eggNOG" id="COG1414">
    <property type="taxonomic scope" value="Bacteria"/>
</dbReference>
<gene>
    <name evidence="2" type="ordered locus">Tmel_0410</name>
</gene>
<dbReference type="InterPro" id="IPR014757">
    <property type="entry name" value="Tscrpt_reg_IclR_C"/>
</dbReference>
<dbReference type="PANTHER" id="PTHR30136">
    <property type="entry name" value="HELIX-TURN-HELIX TRANSCRIPTIONAL REGULATOR, ICLR FAMILY"/>
    <property type="match status" value="1"/>
</dbReference>
<dbReference type="GO" id="GO:0003700">
    <property type="term" value="F:DNA-binding transcription factor activity"/>
    <property type="evidence" value="ECO:0007669"/>
    <property type="project" value="TreeGrafter"/>
</dbReference>
<dbReference type="InterPro" id="IPR029016">
    <property type="entry name" value="GAF-like_dom_sf"/>
</dbReference>
<dbReference type="Gene3D" id="3.30.450.40">
    <property type="match status" value="1"/>
</dbReference>
<dbReference type="InterPro" id="IPR050707">
    <property type="entry name" value="HTH_MetabolicPath_Reg"/>
</dbReference>
<organism evidence="2 3">
    <name type="scientific">Thermosipho melanesiensis (strain DSM 12029 / CIP 104789 / BI429)</name>
    <dbReference type="NCBI Taxonomy" id="391009"/>
    <lineage>
        <taxon>Bacteria</taxon>
        <taxon>Thermotogati</taxon>
        <taxon>Thermotogota</taxon>
        <taxon>Thermotogae</taxon>
        <taxon>Thermotogales</taxon>
        <taxon>Fervidobacteriaceae</taxon>
        <taxon>Thermosipho</taxon>
    </lineage>
</organism>
<evidence type="ECO:0000313" key="2">
    <source>
        <dbReference type="EMBL" id="ABR30279.1"/>
    </source>
</evidence>
<dbReference type="EMBL" id="CP000716">
    <property type="protein sequence ID" value="ABR30279.1"/>
    <property type="molecule type" value="Genomic_DNA"/>
</dbReference>
<proteinExistence type="predicted"/>
<dbReference type="PANTHER" id="PTHR30136:SF7">
    <property type="entry name" value="HTH-TYPE TRANSCRIPTIONAL REGULATOR KDGR-RELATED"/>
    <property type="match status" value="1"/>
</dbReference>
<reference evidence="2 3" key="1">
    <citation type="submission" date="2007-05" db="EMBL/GenBank/DDBJ databases">
        <title>Complete sequence of Thermosipho melanesiensis BI429.</title>
        <authorList>
            <consortium name="US DOE Joint Genome Institute"/>
            <person name="Copeland A."/>
            <person name="Lucas S."/>
            <person name="Lapidus A."/>
            <person name="Barry K."/>
            <person name="Glavina del Rio T."/>
            <person name="Dalin E."/>
            <person name="Tice H."/>
            <person name="Pitluck S."/>
            <person name="Chertkov O."/>
            <person name="Brettin T."/>
            <person name="Bruce D."/>
            <person name="Detter J.C."/>
            <person name="Han C."/>
            <person name="Schmutz J."/>
            <person name="Larimer F."/>
            <person name="Land M."/>
            <person name="Hauser L."/>
            <person name="Kyrpides N."/>
            <person name="Mikhailova N."/>
            <person name="Nelson K."/>
            <person name="Gogarten J.P."/>
            <person name="Noll K."/>
            <person name="Richardson P."/>
        </authorList>
    </citation>
    <scope>NUCLEOTIDE SEQUENCE [LARGE SCALE GENOMIC DNA]</scope>
    <source>
        <strain evidence="3">DSM 12029 / CIP 104789 / BI429</strain>
    </source>
</reference>
<dbReference type="STRING" id="391009.Tmel_0410"/>
<dbReference type="GO" id="GO:0003677">
    <property type="term" value="F:DNA binding"/>
    <property type="evidence" value="ECO:0007669"/>
    <property type="project" value="TreeGrafter"/>
</dbReference>
<dbReference type="Proteomes" id="UP000001110">
    <property type="component" value="Chromosome"/>
</dbReference>
<evidence type="ECO:0000259" key="1">
    <source>
        <dbReference type="PROSITE" id="PS51078"/>
    </source>
</evidence>
<protein>
    <submittedName>
        <fullName evidence="2">Transcriptional regulator IclR-like protein</fullName>
    </submittedName>
</protein>
<dbReference type="PROSITE" id="PS51078">
    <property type="entry name" value="ICLR_ED"/>
    <property type="match status" value="1"/>
</dbReference>
<accession>A6LK28</accession>
<name>A6LK28_THEM4</name>